<dbReference type="AlphaFoldDB" id="A0A554XGT7"/>
<evidence type="ECO:0000256" key="2">
    <source>
        <dbReference type="ARBA" id="ARBA00022448"/>
    </source>
</evidence>
<feature type="transmembrane region" description="Helical" evidence="7">
    <location>
        <begin position="127"/>
        <end position="148"/>
    </location>
</feature>
<dbReference type="PANTHER" id="PTHR43266">
    <property type="entry name" value="MACROLIDE-EFFLUX PROTEIN"/>
    <property type="match status" value="1"/>
</dbReference>
<proteinExistence type="predicted"/>
<dbReference type="RefSeq" id="WP_161595456.1">
    <property type="nucleotide sequence ID" value="NZ_VJON01000011.1"/>
</dbReference>
<dbReference type="Pfam" id="PF07690">
    <property type="entry name" value="MFS_1"/>
    <property type="match status" value="1"/>
</dbReference>
<evidence type="ECO:0000256" key="4">
    <source>
        <dbReference type="ARBA" id="ARBA00022692"/>
    </source>
</evidence>
<dbReference type="GO" id="GO:0022857">
    <property type="term" value="F:transmembrane transporter activity"/>
    <property type="evidence" value="ECO:0007669"/>
    <property type="project" value="InterPro"/>
</dbReference>
<dbReference type="InterPro" id="IPR036259">
    <property type="entry name" value="MFS_trans_sf"/>
</dbReference>
<comment type="caution">
    <text evidence="8">The sequence shown here is derived from an EMBL/GenBank/DDBJ whole genome shotgun (WGS) entry which is preliminary data.</text>
</comment>
<feature type="transmembrane region" description="Helical" evidence="7">
    <location>
        <begin position="315"/>
        <end position="341"/>
    </location>
</feature>
<evidence type="ECO:0000256" key="7">
    <source>
        <dbReference type="SAM" id="Phobius"/>
    </source>
</evidence>
<evidence type="ECO:0000313" key="8">
    <source>
        <dbReference type="EMBL" id="TSE35045.1"/>
    </source>
</evidence>
<evidence type="ECO:0000256" key="6">
    <source>
        <dbReference type="ARBA" id="ARBA00023136"/>
    </source>
</evidence>
<dbReference type="Gene3D" id="1.20.1250.20">
    <property type="entry name" value="MFS general substrate transporter like domains"/>
    <property type="match status" value="1"/>
</dbReference>
<evidence type="ECO:0000256" key="3">
    <source>
        <dbReference type="ARBA" id="ARBA00022475"/>
    </source>
</evidence>
<dbReference type="GO" id="GO:0005886">
    <property type="term" value="C:plasma membrane"/>
    <property type="evidence" value="ECO:0007669"/>
    <property type="project" value="UniProtKB-SubCell"/>
</dbReference>
<feature type="transmembrane region" description="Helical" evidence="7">
    <location>
        <begin position="168"/>
        <end position="192"/>
    </location>
</feature>
<feature type="transmembrane region" description="Helical" evidence="7">
    <location>
        <begin position="6"/>
        <end position="30"/>
    </location>
</feature>
<gene>
    <name evidence="8" type="primary">lplT_1</name>
    <name evidence="8" type="ORF">Tchar_00976</name>
</gene>
<feature type="transmembrane region" description="Helical" evidence="7">
    <location>
        <begin position="265"/>
        <end position="283"/>
    </location>
</feature>
<name>A0A554XGT7_9BURK</name>
<dbReference type="PANTHER" id="PTHR43266:SF2">
    <property type="entry name" value="MAJOR FACILITATOR SUPERFAMILY (MFS) PROFILE DOMAIN-CONTAINING PROTEIN"/>
    <property type="match status" value="1"/>
</dbReference>
<feature type="transmembrane region" description="Helical" evidence="7">
    <location>
        <begin position="82"/>
        <end position="106"/>
    </location>
</feature>
<sequence>MPTGFLWLIAAQFVSGLADHALLIVAVALLHEQGHPAWWAPLLKFSFTTAYVVLGPMVGAWSDAVPKPALMTAMNAVKALGALALTLGGHPLLALAWMGIGAALYAPAKYGWITESVAGQRLVAANGWLEGSVVLAVLLGTALGGWLVSEPMRQLSHIALTPVWPATAVPPSLAAALLLILGLYSAAAIGHLHVPPRPPRHRLPWSQALRVWQSFGADNARLWRDPYGGLSLGVTTFFWGFGAVMQFAVLRWAEERLHWPLSQAAYLQAAVALGVVVGAVLVARHITLRHALRVLPVGAVLGLTLAAGVHITQPVWAVAVLVLIGALGGVLVVPMNALLQYRGHRLLSPGRSIAIQGFNENASVLLALALYSATQQAGLPLLPLMSGLGLTMGLGFGLLWAITRHWRGDRATPAQRTSPRPGGPPVA</sequence>
<evidence type="ECO:0000256" key="5">
    <source>
        <dbReference type="ARBA" id="ARBA00022989"/>
    </source>
</evidence>
<evidence type="ECO:0000256" key="1">
    <source>
        <dbReference type="ARBA" id="ARBA00004651"/>
    </source>
</evidence>
<protein>
    <submittedName>
        <fullName evidence="8">Lysophospholipid transporter LplT</fullName>
    </submittedName>
</protein>
<feature type="transmembrane region" description="Helical" evidence="7">
    <location>
        <begin position="230"/>
        <end position="253"/>
    </location>
</feature>
<feature type="transmembrane region" description="Helical" evidence="7">
    <location>
        <begin position="290"/>
        <end position="309"/>
    </location>
</feature>
<dbReference type="InterPro" id="IPR011701">
    <property type="entry name" value="MFS"/>
</dbReference>
<dbReference type="SUPFAM" id="SSF103473">
    <property type="entry name" value="MFS general substrate transporter"/>
    <property type="match status" value="1"/>
</dbReference>
<accession>A0A554XGT7</accession>
<dbReference type="EMBL" id="VJON01000011">
    <property type="protein sequence ID" value="TSE35045.1"/>
    <property type="molecule type" value="Genomic_DNA"/>
</dbReference>
<dbReference type="OrthoDB" id="9803968at2"/>
<reference evidence="8 9" key="1">
    <citation type="submission" date="2019-07" db="EMBL/GenBank/DDBJ databases">
        <title>Tepidimonas charontis SPSP-6 draft genome.</title>
        <authorList>
            <person name="Da Costa M.S."/>
            <person name="Froufe H.J.C."/>
            <person name="Egas C."/>
            <person name="Albuquerque L."/>
        </authorList>
    </citation>
    <scope>NUCLEOTIDE SEQUENCE [LARGE SCALE GENOMIC DNA]</scope>
    <source>
        <strain evidence="8 9">SPSP-6</strain>
    </source>
</reference>
<keyword evidence="9" id="KW-1185">Reference proteome</keyword>
<dbReference type="Proteomes" id="UP000318294">
    <property type="component" value="Unassembled WGS sequence"/>
</dbReference>
<keyword evidence="3" id="KW-1003">Cell membrane</keyword>
<evidence type="ECO:0000313" key="9">
    <source>
        <dbReference type="Proteomes" id="UP000318294"/>
    </source>
</evidence>
<keyword evidence="2" id="KW-0813">Transport</keyword>
<keyword evidence="4 7" id="KW-0812">Transmembrane</keyword>
<feature type="transmembrane region" description="Helical" evidence="7">
    <location>
        <begin position="42"/>
        <end position="62"/>
    </location>
</feature>
<keyword evidence="6 7" id="KW-0472">Membrane</keyword>
<feature type="transmembrane region" description="Helical" evidence="7">
    <location>
        <begin position="379"/>
        <end position="402"/>
    </location>
</feature>
<feature type="transmembrane region" description="Helical" evidence="7">
    <location>
        <begin position="353"/>
        <end position="373"/>
    </location>
</feature>
<dbReference type="NCBIfam" id="NF008397">
    <property type="entry name" value="PRK11195.1"/>
    <property type="match status" value="1"/>
</dbReference>
<comment type="subcellular location">
    <subcellularLocation>
        <location evidence="1">Cell membrane</location>
        <topology evidence="1">Multi-pass membrane protein</topology>
    </subcellularLocation>
</comment>
<organism evidence="8 9">
    <name type="scientific">Tepidimonas charontis</name>
    <dbReference type="NCBI Taxonomy" id="2267262"/>
    <lineage>
        <taxon>Bacteria</taxon>
        <taxon>Pseudomonadati</taxon>
        <taxon>Pseudomonadota</taxon>
        <taxon>Betaproteobacteria</taxon>
        <taxon>Burkholderiales</taxon>
        <taxon>Tepidimonas</taxon>
    </lineage>
</organism>
<keyword evidence="5 7" id="KW-1133">Transmembrane helix</keyword>